<protein>
    <submittedName>
        <fullName evidence="1">Uncharacterized protein</fullName>
    </submittedName>
</protein>
<dbReference type="EMBL" id="KZ819697">
    <property type="protein sequence ID" value="PWN54085.1"/>
    <property type="molecule type" value="Genomic_DNA"/>
</dbReference>
<name>A0ACD0P7M7_9BASI</name>
<proteinExistence type="predicted"/>
<dbReference type="Proteomes" id="UP000245626">
    <property type="component" value="Unassembled WGS sequence"/>
</dbReference>
<organism evidence="1 2">
    <name type="scientific">Violaceomyces palustris</name>
    <dbReference type="NCBI Taxonomy" id="1673888"/>
    <lineage>
        <taxon>Eukaryota</taxon>
        <taxon>Fungi</taxon>
        <taxon>Dikarya</taxon>
        <taxon>Basidiomycota</taxon>
        <taxon>Ustilaginomycotina</taxon>
        <taxon>Ustilaginomycetes</taxon>
        <taxon>Violaceomycetales</taxon>
        <taxon>Violaceomycetaceae</taxon>
        <taxon>Violaceomyces</taxon>
    </lineage>
</organism>
<reference evidence="1 2" key="1">
    <citation type="journal article" date="2018" name="Mol. Biol. Evol.">
        <title>Broad Genomic Sampling Reveals a Smut Pathogenic Ancestry of the Fungal Clade Ustilaginomycotina.</title>
        <authorList>
            <person name="Kijpornyongpan T."/>
            <person name="Mondo S.J."/>
            <person name="Barry K."/>
            <person name="Sandor L."/>
            <person name="Lee J."/>
            <person name="Lipzen A."/>
            <person name="Pangilinan J."/>
            <person name="LaButti K."/>
            <person name="Hainaut M."/>
            <person name="Henrissat B."/>
            <person name="Grigoriev I.V."/>
            <person name="Spatafora J.W."/>
            <person name="Aime M.C."/>
        </authorList>
    </citation>
    <scope>NUCLEOTIDE SEQUENCE [LARGE SCALE GENOMIC DNA]</scope>
    <source>
        <strain evidence="1 2">SA 807</strain>
    </source>
</reference>
<sequence length="734" mass="81622">MPRSRRVSSNPDSSVPRYNTYDDIPKDDQDLFQQARDEILLDGDDNQMDQDDSDDDFGGDAREILGVERAGSHDSSDDDQEEDEQGSEEGEQEYASRPPSKKSATSKAKQPQIQDDLSDDDQDDDDEDDDESDTHENDRGWGPNKRAYYNTNDLDDIESDSEIDEEQARELELKEVKRLQKKSRSTMDDNDFGLGDDLGEGDSLSQDAGRERRRKELDLDQPELSAATPLAAPKPSSQPASRAAMFAQVQKQSPEAIALAGEYLDVLDDFEKVDRKLRVASESGSESLMIEILHVQHQTLLTYLTAITFYFHLRAQPEYVADPSKLTTHPVMQRLVKLKQGLSIMDQVGLTDFGEDDVDAAGEGDEVDEFEDMATLMEKDKAGDDDGDYSDLGEMDEDELDLLIADEKENAAPAKSKKIKGKGKAVSNGKSDNVLQPKETKKSRKAKGSQIATVAPLADLADMEEEPLPEFAKVKKTKRSKANPFSMDGLDGDEGEASTSFGEPTQLSAMDSADKDARRKSLQFLASEIENKGARRGKAARERLGGDEDIPYRDRDRSRKAVEEAKARANQKNVETKDVSLDGEGWGEGDDRDWRDVMGVDQDGSFGEAVGEGDDDPEDYYDLVASGKKALKKAKKDEYEAMRDEERFVPEDSLEPGAHRGIDRTIEKNKGLTPYRPKSVRNPRVKKRQKYEKAKIRLGSQRAVFKGGQSTLQGGYQGEKSGISGHLIRSRKLG</sequence>
<gene>
    <name evidence="1" type="ORF">IE53DRAFT_365799</name>
</gene>
<evidence type="ECO:0000313" key="2">
    <source>
        <dbReference type="Proteomes" id="UP000245626"/>
    </source>
</evidence>
<accession>A0ACD0P7M7</accession>
<keyword evidence="2" id="KW-1185">Reference proteome</keyword>
<evidence type="ECO:0000313" key="1">
    <source>
        <dbReference type="EMBL" id="PWN54085.1"/>
    </source>
</evidence>